<feature type="site" description="Could be important to modulate the pK values of the two catalytic cysteine residues" evidence="6">
    <location>
        <position position="165"/>
    </location>
</feature>
<keyword evidence="9" id="KW-1185">Reference proteome</keyword>
<dbReference type="STRING" id="146817.SAMN04488502_101571"/>
<dbReference type="PANTHER" id="PTHR31689:SF0">
    <property type="entry name" value="DIAMINOPIMELATE EPIMERASE"/>
    <property type="match status" value="1"/>
</dbReference>
<dbReference type="Pfam" id="PF01678">
    <property type="entry name" value="DAP_epimerase"/>
    <property type="match status" value="2"/>
</dbReference>
<comment type="subunit">
    <text evidence="6">Homodimer.</text>
</comment>
<feature type="binding site" evidence="6">
    <location>
        <begin position="214"/>
        <end position="215"/>
    </location>
    <ligand>
        <name>substrate</name>
    </ligand>
</feature>
<feature type="binding site" evidence="6">
    <location>
        <position position="196"/>
    </location>
    <ligand>
        <name>substrate</name>
    </ligand>
</feature>
<evidence type="ECO:0000256" key="5">
    <source>
        <dbReference type="ARBA" id="ARBA00023235"/>
    </source>
</evidence>
<dbReference type="Proteomes" id="UP000214880">
    <property type="component" value="Unassembled WGS sequence"/>
</dbReference>
<dbReference type="PANTHER" id="PTHR31689">
    <property type="entry name" value="DIAMINOPIMELATE EPIMERASE, CHLOROPLASTIC"/>
    <property type="match status" value="1"/>
</dbReference>
<feature type="active site" description="Proton acceptor" evidence="6">
    <location>
        <position position="223"/>
    </location>
</feature>
<keyword evidence="4 6" id="KW-0457">Lysine biosynthesis</keyword>
<feature type="binding site" evidence="6">
    <location>
        <begin position="74"/>
        <end position="75"/>
    </location>
    <ligand>
        <name>substrate</name>
    </ligand>
</feature>
<dbReference type="Gene3D" id="3.10.310.10">
    <property type="entry name" value="Diaminopimelate Epimerase, Chain A, domain 1"/>
    <property type="match status" value="2"/>
</dbReference>
<dbReference type="UniPathway" id="UPA00034">
    <property type="reaction ID" value="UER00025"/>
</dbReference>
<evidence type="ECO:0000256" key="3">
    <source>
        <dbReference type="ARBA" id="ARBA00022605"/>
    </source>
</evidence>
<accession>A0A1G9M519</accession>
<organism evidence="8 9">
    <name type="scientific">Dendrosporobacter quercicolus</name>
    <dbReference type="NCBI Taxonomy" id="146817"/>
    <lineage>
        <taxon>Bacteria</taxon>
        <taxon>Bacillati</taxon>
        <taxon>Bacillota</taxon>
        <taxon>Negativicutes</taxon>
        <taxon>Selenomonadales</taxon>
        <taxon>Sporomusaceae</taxon>
        <taxon>Dendrosporobacter</taxon>
    </lineage>
</organism>
<dbReference type="AlphaFoldDB" id="A0A1G9M519"/>
<evidence type="ECO:0000256" key="6">
    <source>
        <dbReference type="HAMAP-Rule" id="MF_00197"/>
    </source>
</evidence>
<evidence type="ECO:0000313" key="8">
    <source>
        <dbReference type="EMBL" id="SDL69360.1"/>
    </source>
</evidence>
<dbReference type="GO" id="GO:0005829">
    <property type="term" value="C:cytosol"/>
    <property type="evidence" value="ECO:0007669"/>
    <property type="project" value="TreeGrafter"/>
</dbReference>
<dbReference type="GO" id="GO:0009089">
    <property type="term" value="P:lysine biosynthetic process via diaminopimelate"/>
    <property type="evidence" value="ECO:0007669"/>
    <property type="project" value="UniProtKB-UniRule"/>
</dbReference>
<dbReference type="EMBL" id="FNHB01000001">
    <property type="protein sequence ID" value="SDL69360.1"/>
    <property type="molecule type" value="Genomic_DNA"/>
</dbReference>
<feature type="site" description="Could be important to modulate the pK values of the two catalytic cysteine residues" evidence="6">
    <location>
        <position position="214"/>
    </location>
</feature>
<feature type="binding site" evidence="6">
    <location>
        <position position="163"/>
    </location>
    <ligand>
        <name>substrate</name>
    </ligand>
</feature>
<evidence type="ECO:0000256" key="1">
    <source>
        <dbReference type="ARBA" id="ARBA00010219"/>
    </source>
</evidence>
<sequence length="285" mass="31262">MQFKFTKWHGLGNDFVIVNGFSETIDDFQAAAIEVCDRHLGIGADGLVLVLPSATADFKMRIFNSDGSEAEMCGNVTRCVARYVYETGLTANTRITIETEAGLIIPELVLEQGELKTVKVDMGEPRLQRKDIPLLGAAEDQAVNIPLTVENERFLVTCVSMGNPHCVIFVDDVDLVDLAAIGPKIETHELFPRKTNVEFVQIRDQARLRMRVWERGAGITLACGTGACATLAAAVLNSKAGRQAVIELDGGELFVEWSSKDNHIYMSGPATEVFRGEFLKKPARC</sequence>
<dbReference type="OrthoDB" id="9805408at2"/>
<dbReference type="RefSeq" id="WP_092068061.1">
    <property type="nucleotide sequence ID" value="NZ_FNHB01000001.1"/>
</dbReference>
<evidence type="ECO:0000256" key="7">
    <source>
        <dbReference type="NCBIfam" id="TIGR00652"/>
    </source>
</evidence>
<proteinExistence type="inferred from homology"/>
<comment type="caution">
    <text evidence="6">Lacks conserved residue(s) required for the propagation of feature annotation.</text>
</comment>
<dbReference type="EC" id="5.1.1.7" evidence="6 7"/>
<dbReference type="HAMAP" id="MF_00197">
    <property type="entry name" value="DAP_epimerase"/>
    <property type="match status" value="1"/>
</dbReference>
<evidence type="ECO:0000256" key="4">
    <source>
        <dbReference type="ARBA" id="ARBA00023154"/>
    </source>
</evidence>
<feature type="binding site" evidence="6">
    <location>
        <position position="13"/>
    </location>
    <ligand>
        <name>substrate</name>
    </ligand>
</feature>
<dbReference type="InterPro" id="IPR001653">
    <property type="entry name" value="DAP_epimerase_DapF"/>
</dbReference>
<gene>
    <name evidence="6" type="primary">dapF</name>
    <name evidence="8" type="ORF">SAMN04488502_101571</name>
</gene>
<comment type="pathway">
    <text evidence="6">Amino-acid biosynthesis; L-lysine biosynthesis via DAP pathway; DL-2,6-diaminopimelate from LL-2,6-diaminopimelate: step 1/1.</text>
</comment>
<dbReference type="FunFam" id="3.10.310.10:FF:000001">
    <property type="entry name" value="Diaminopimelate epimerase"/>
    <property type="match status" value="1"/>
</dbReference>
<dbReference type="GO" id="GO:0008837">
    <property type="term" value="F:diaminopimelate epimerase activity"/>
    <property type="evidence" value="ECO:0007669"/>
    <property type="project" value="UniProtKB-UniRule"/>
</dbReference>
<reference evidence="8 9" key="1">
    <citation type="submission" date="2016-10" db="EMBL/GenBank/DDBJ databases">
        <authorList>
            <person name="de Groot N.N."/>
        </authorList>
    </citation>
    <scope>NUCLEOTIDE SEQUENCE [LARGE SCALE GENOMIC DNA]</scope>
    <source>
        <strain evidence="8 9">DSM 1736</strain>
    </source>
</reference>
<comment type="similarity">
    <text evidence="1 6">Belongs to the diaminopimelate epimerase family.</text>
</comment>
<feature type="active site" description="Proton donor" evidence="6">
    <location>
        <position position="73"/>
    </location>
</feature>
<dbReference type="NCBIfam" id="TIGR00652">
    <property type="entry name" value="DapF"/>
    <property type="match status" value="1"/>
</dbReference>
<comment type="function">
    <text evidence="6">Catalyzes the stereoinversion of LL-2,6-diaminopimelate (L,L-DAP) to meso-diaminopimelate (meso-DAP), a precursor of L-lysine and an essential component of the bacterial peptidoglycan.</text>
</comment>
<name>A0A1G9M519_9FIRM</name>
<evidence type="ECO:0000313" key="9">
    <source>
        <dbReference type="Proteomes" id="UP000214880"/>
    </source>
</evidence>
<protein>
    <recommendedName>
        <fullName evidence="6 7">Diaminopimelate epimerase</fullName>
        <shortName evidence="6">DAP epimerase</shortName>
        <ecNumber evidence="6 7">5.1.1.7</ecNumber>
    </recommendedName>
    <alternativeName>
        <fullName evidence="6">PLP-independent amino acid racemase</fullName>
    </alternativeName>
</protein>
<feature type="binding site" evidence="6">
    <location>
        <position position="64"/>
    </location>
    <ligand>
        <name>substrate</name>
    </ligand>
</feature>
<dbReference type="FunFam" id="3.10.310.10:FF:000004">
    <property type="entry name" value="Diaminopimelate epimerase"/>
    <property type="match status" value="1"/>
</dbReference>
<keyword evidence="5 6" id="KW-0413">Isomerase</keyword>
<dbReference type="SUPFAM" id="SSF54506">
    <property type="entry name" value="Diaminopimelate epimerase-like"/>
    <property type="match status" value="1"/>
</dbReference>
<comment type="catalytic activity">
    <reaction evidence="6">
        <text>(2S,6S)-2,6-diaminopimelate = meso-2,6-diaminopimelate</text>
        <dbReference type="Rhea" id="RHEA:15393"/>
        <dbReference type="ChEBI" id="CHEBI:57609"/>
        <dbReference type="ChEBI" id="CHEBI:57791"/>
        <dbReference type="EC" id="5.1.1.7"/>
    </reaction>
</comment>
<keyword evidence="2 6" id="KW-0963">Cytoplasm</keyword>
<comment type="subcellular location">
    <subcellularLocation>
        <location evidence="6">Cytoplasm</location>
    </subcellularLocation>
</comment>
<keyword evidence="3 6" id="KW-0028">Amino-acid biosynthesis</keyword>
<feature type="binding site" evidence="6">
    <location>
        <begin position="224"/>
        <end position="225"/>
    </location>
    <ligand>
        <name>substrate</name>
    </ligand>
</feature>
<evidence type="ECO:0000256" key="2">
    <source>
        <dbReference type="ARBA" id="ARBA00022490"/>
    </source>
</evidence>